<feature type="chain" id="PRO_5001699739" evidence="6">
    <location>
        <begin position="25"/>
        <end position="342"/>
    </location>
</feature>
<dbReference type="STRING" id="1185766.SAMN05216224_10220"/>
<dbReference type="CDD" id="cd13679">
    <property type="entry name" value="PBP2_TRAP_YiaO_like"/>
    <property type="match status" value="1"/>
</dbReference>
<dbReference type="GO" id="GO:0055085">
    <property type="term" value="P:transmembrane transport"/>
    <property type="evidence" value="ECO:0007669"/>
    <property type="project" value="InterPro"/>
</dbReference>
<dbReference type="SUPFAM" id="SSF53850">
    <property type="entry name" value="Periplasmic binding protein-like II"/>
    <property type="match status" value="1"/>
</dbReference>
<evidence type="ECO:0000256" key="2">
    <source>
        <dbReference type="ARBA" id="ARBA00009023"/>
    </source>
</evidence>
<organism evidence="7 8">
    <name type="scientific">Thioclava dalianensis</name>
    <dbReference type="NCBI Taxonomy" id="1185766"/>
    <lineage>
        <taxon>Bacteria</taxon>
        <taxon>Pseudomonadati</taxon>
        <taxon>Pseudomonadota</taxon>
        <taxon>Alphaproteobacteria</taxon>
        <taxon>Rhodobacterales</taxon>
        <taxon>Paracoccaceae</taxon>
        <taxon>Thioclava</taxon>
    </lineage>
</organism>
<keyword evidence="5" id="KW-0574">Periplasm</keyword>
<evidence type="ECO:0000313" key="8">
    <source>
        <dbReference type="Proteomes" id="UP000027725"/>
    </source>
</evidence>
<dbReference type="PANTHER" id="PTHR33376">
    <property type="match status" value="1"/>
</dbReference>
<reference evidence="7 8" key="1">
    <citation type="submission" date="2014-03" db="EMBL/GenBank/DDBJ databases">
        <title>The draft genome sequence of Thioclava dalianensis DLFJ1-1.</title>
        <authorList>
            <person name="Lai Q."/>
            <person name="Shao Z."/>
        </authorList>
    </citation>
    <scope>NUCLEOTIDE SEQUENCE [LARGE SCALE GENOMIC DNA]</scope>
    <source>
        <strain evidence="7 8">DLFJ1-1</strain>
    </source>
</reference>
<comment type="similarity">
    <text evidence="2">Belongs to the bacterial solute-binding protein 7 family.</text>
</comment>
<dbReference type="Gene3D" id="3.40.190.170">
    <property type="entry name" value="Bacterial extracellular solute-binding protein, family 7"/>
    <property type="match status" value="1"/>
</dbReference>
<comment type="subcellular location">
    <subcellularLocation>
        <location evidence="1">Periplasm</location>
    </subcellularLocation>
</comment>
<dbReference type="AlphaFoldDB" id="A0A074TCA9"/>
<accession>A0A074TCA9</accession>
<name>A0A074TCA9_9RHOB</name>
<dbReference type="InterPro" id="IPR018389">
    <property type="entry name" value="DctP_fam"/>
</dbReference>
<evidence type="ECO:0000256" key="1">
    <source>
        <dbReference type="ARBA" id="ARBA00004418"/>
    </source>
</evidence>
<comment type="caution">
    <text evidence="7">The sequence shown here is derived from an EMBL/GenBank/DDBJ whole genome shotgun (WGS) entry which is preliminary data.</text>
</comment>
<dbReference type="InterPro" id="IPR004682">
    <property type="entry name" value="TRAP_DctP"/>
</dbReference>
<proteinExistence type="inferred from homology"/>
<dbReference type="GO" id="GO:0030288">
    <property type="term" value="C:outer membrane-bounded periplasmic space"/>
    <property type="evidence" value="ECO:0007669"/>
    <property type="project" value="InterPro"/>
</dbReference>
<keyword evidence="8" id="KW-1185">Reference proteome</keyword>
<dbReference type="InterPro" id="IPR038404">
    <property type="entry name" value="TRAP_DctP_sf"/>
</dbReference>
<dbReference type="PANTHER" id="PTHR33376:SF4">
    <property type="entry name" value="SIALIC ACID-BINDING PERIPLASMIC PROTEIN SIAP"/>
    <property type="match status" value="1"/>
</dbReference>
<evidence type="ECO:0000256" key="5">
    <source>
        <dbReference type="ARBA" id="ARBA00022764"/>
    </source>
</evidence>
<feature type="signal peptide" evidence="6">
    <location>
        <begin position="1"/>
        <end position="24"/>
    </location>
</feature>
<dbReference type="RefSeq" id="WP_081856332.1">
    <property type="nucleotide sequence ID" value="NZ_FOVB01000002.1"/>
</dbReference>
<dbReference type="PIRSF" id="PIRSF006470">
    <property type="entry name" value="DctB"/>
    <property type="match status" value="1"/>
</dbReference>
<keyword evidence="4 6" id="KW-0732">Signal</keyword>
<gene>
    <name evidence="7" type="ORF">DL1_04220</name>
</gene>
<dbReference type="eggNOG" id="COG1638">
    <property type="taxonomic scope" value="Bacteria"/>
</dbReference>
<dbReference type="NCBIfam" id="TIGR00787">
    <property type="entry name" value="dctP"/>
    <property type="match status" value="1"/>
</dbReference>
<dbReference type="NCBIfam" id="NF037995">
    <property type="entry name" value="TRAP_S1"/>
    <property type="match status" value="1"/>
</dbReference>
<evidence type="ECO:0000313" key="7">
    <source>
        <dbReference type="EMBL" id="KEP69426.1"/>
    </source>
</evidence>
<keyword evidence="3" id="KW-0813">Transport</keyword>
<evidence type="ECO:0000256" key="6">
    <source>
        <dbReference type="SAM" id="SignalP"/>
    </source>
</evidence>
<protein>
    <submittedName>
        <fullName evidence="7">ABC transporter substrate-binding protein</fullName>
    </submittedName>
</protein>
<evidence type="ECO:0000256" key="3">
    <source>
        <dbReference type="ARBA" id="ARBA00022448"/>
    </source>
</evidence>
<dbReference type="EMBL" id="JHEH01000014">
    <property type="protein sequence ID" value="KEP69426.1"/>
    <property type="molecule type" value="Genomic_DNA"/>
</dbReference>
<dbReference type="Proteomes" id="UP000027725">
    <property type="component" value="Unassembled WGS sequence"/>
</dbReference>
<sequence length="342" mass="37781">MKSKAIKAALLLGTMMAVASPAAAEFHNRTIRISNGVAENHPVHNGIDAMQQCLDKKTGGKMKLQAYWSGALGGDLQATQALRSGTLDAVVTSSSPLVGIEPALGVFDLPFLFQTNQEAYTVMDGDFGTFLNKKLEGKGLVNLAYWENGFRNVSNSKRPITKWEDLKGLKIRVMQNNIFLDTFDNLGANATPMAFGEVFSALETGAIDAQENPYVTIDTSKFYEVQKYISETKHAYTPFLFLFSKPIFDTLDPDEQDALRTCAVEGGTVERKVIQDLNKASLEKMEKAGIKFNKVSPEELTRMREKSQVVYDKHRDEIGGDVIDRVQKTLDGLRADQHASSN</sequence>
<evidence type="ECO:0000256" key="4">
    <source>
        <dbReference type="ARBA" id="ARBA00022729"/>
    </source>
</evidence>
<dbReference type="Pfam" id="PF03480">
    <property type="entry name" value="DctP"/>
    <property type="match status" value="1"/>
</dbReference>